<feature type="region of interest" description="Disordered" evidence="7">
    <location>
        <begin position="215"/>
        <end position="234"/>
    </location>
</feature>
<evidence type="ECO:0000256" key="6">
    <source>
        <dbReference type="ARBA" id="ARBA00023136"/>
    </source>
</evidence>
<feature type="transmembrane region" description="Helical" evidence="8">
    <location>
        <begin position="517"/>
        <end position="535"/>
    </location>
</feature>
<proteinExistence type="inferred from homology"/>
<evidence type="ECO:0000256" key="3">
    <source>
        <dbReference type="ARBA" id="ARBA00022692"/>
    </source>
</evidence>
<dbReference type="PANTHER" id="PTHR43731">
    <property type="entry name" value="RHOMBOID PROTEASE"/>
    <property type="match status" value="1"/>
</dbReference>
<name>A0ABR0TM44_AURPU</name>
<comment type="subcellular location">
    <subcellularLocation>
        <location evidence="1">Membrane</location>
        <topology evidence="1">Multi-pass membrane protein</topology>
    </subcellularLocation>
</comment>
<evidence type="ECO:0000256" key="2">
    <source>
        <dbReference type="ARBA" id="ARBA00009045"/>
    </source>
</evidence>
<comment type="similarity">
    <text evidence="2">Belongs to the peptidase S54 family.</text>
</comment>
<dbReference type="Proteomes" id="UP001341245">
    <property type="component" value="Unassembled WGS sequence"/>
</dbReference>
<dbReference type="InterPro" id="IPR022764">
    <property type="entry name" value="Peptidase_S54_rhomboid_dom"/>
</dbReference>
<evidence type="ECO:0000313" key="11">
    <source>
        <dbReference type="Proteomes" id="UP001341245"/>
    </source>
</evidence>
<accession>A0ABR0TM44</accession>
<keyword evidence="11" id="KW-1185">Reference proteome</keyword>
<feature type="transmembrane region" description="Helical" evidence="8">
    <location>
        <begin position="547"/>
        <end position="566"/>
    </location>
</feature>
<feature type="domain" description="Peptidase S54 rhomboid" evidence="9">
    <location>
        <begin position="422"/>
        <end position="565"/>
    </location>
</feature>
<protein>
    <recommendedName>
        <fullName evidence="9">Peptidase S54 rhomboid domain-containing protein</fullName>
    </recommendedName>
</protein>
<evidence type="ECO:0000256" key="4">
    <source>
        <dbReference type="ARBA" id="ARBA00022801"/>
    </source>
</evidence>
<feature type="region of interest" description="Disordered" evidence="7">
    <location>
        <begin position="249"/>
        <end position="288"/>
    </location>
</feature>
<dbReference type="InterPro" id="IPR050925">
    <property type="entry name" value="Rhomboid_protease_S54"/>
</dbReference>
<dbReference type="PANTHER" id="PTHR43731:SF14">
    <property type="entry name" value="PRESENILIN-ASSOCIATED RHOMBOID-LIKE PROTEIN, MITOCHONDRIAL"/>
    <property type="match status" value="1"/>
</dbReference>
<feature type="transmembrane region" description="Helical" evidence="8">
    <location>
        <begin position="379"/>
        <end position="397"/>
    </location>
</feature>
<keyword evidence="4" id="KW-0378">Hydrolase</keyword>
<gene>
    <name evidence="10" type="ORF">QM012_008006</name>
</gene>
<dbReference type="InterPro" id="IPR035952">
    <property type="entry name" value="Rhomboid-like_sf"/>
</dbReference>
<evidence type="ECO:0000256" key="5">
    <source>
        <dbReference type="ARBA" id="ARBA00022989"/>
    </source>
</evidence>
<feature type="transmembrane region" description="Helical" evidence="8">
    <location>
        <begin position="457"/>
        <end position="480"/>
    </location>
</feature>
<comment type="caution">
    <text evidence="10">The sequence shown here is derived from an EMBL/GenBank/DDBJ whole genome shotgun (WGS) entry which is preliminary data.</text>
</comment>
<sequence>MNHARPVVMRVSCSTASSPFAPTSLASFLAHLEARNNLQSLLRSRINLASGLRNFSACATLSARNRFVPRSPPAVQKTGRGSTQDGHGLARKRRGLPTWRDYDPEIGIPLPSGELDQTTINEIFGPDMHCDDGNHILRLMHYRRLSGSLIDIGVDFPRESGISPEMATKALEYIRTLDPAFDENEAGAAWAESEIMKVEQQYMARAERLGIYKRTDDNQTDETQSSAGTSDIYGESALDKLRKANKARWMEEDRKKEEAKKQQEAQEVAALKAEAKNNDSGVESKEEPGKIFSPFDEIALAQPTQKAWLEPVERKPWVKYYEEQATIIKDNKIPNLSTLRRLGPSALVLLAVLAGCWMLDETYNPPPRSARMFPDVPPAVATLGAITAINLAVFVAWRIPPLWRTMNKTFQVTAAYPFAIGILGAQFSHQSFRHLFVNMAMLWPFGWILHDDVGRGTFLAVYLACGTVGTYGSLAFNVLAKRWMNYSFGSSTAVIGTMAAACLVRANNNVTVLGYEIPDITGLTVLGMIAGFEILRAWRGKKTNIDYPGHLSGLATGVLAGLYVRYKTAAALMTRKEFTSVQSEKST</sequence>
<reference evidence="10 11" key="1">
    <citation type="submission" date="2023-11" db="EMBL/GenBank/DDBJ databases">
        <title>Draft genome sequence and annotation of the polyextremotolerant black yeast-like fungus Aureobasidium pullulans NRRL 62042.</title>
        <authorList>
            <person name="Dielentheis-Frenken M.R.E."/>
            <person name="Wibberg D."/>
            <person name="Blank L.M."/>
            <person name="Tiso T."/>
        </authorList>
    </citation>
    <scope>NUCLEOTIDE SEQUENCE [LARGE SCALE GENOMIC DNA]</scope>
    <source>
        <strain evidence="10 11">NRRL 62042</strain>
    </source>
</reference>
<evidence type="ECO:0000256" key="7">
    <source>
        <dbReference type="SAM" id="MobiDB-lite"/>
    </source>
</evidence>
<feature type="transmembrane region" description="Helical" evidence="8">
    <location>
        <begin position="409"/>
        <end position="427"/>
    </location>
</feature>
<keyword evidence="5 8" id="KW-1133">Transmembrane helix</keyword>
<feature type="region of interest" description="Disordered" evidence="7">
    <location>
        <begin position="69"/>
        <end position="91"/>
    </location>
</feature>
<dbReference type="EMBL" id="JASGXD010000006">
    <property type="protein sequence ID" value="KAK6005227.1"/>
    <property type="molecule type" value="Genomic_DNA"/>
</dbReference>
<feature type="transmembrane region" description="Helical" evidence="8">
    <location>
        <begin position="342"/>
        <end position="359"/>
    </location>
</feature>
<organism evidence="10 11">
    <name type="scientific">Aureobasidium pullulans</name>
    <name type="common">Black yeast</name>
    <name type="synonym">Pullularia pullulans</name>
    <dbReference type="NCBI Taxonomy" id="5580"/>
    <lineage>
        <taxon>Eukaryota</taxon>
        <taxon>Fungi</taxon>
        <taxon>Dikarya</taxon>
        <taxon>Ascomycota</taxon>
        <taxon>Pezizomycotina</taxon>
        <taxon>Dothideomycetes</taxon>
        <taxon>Dothideomycetidae</taxon>
        <taxon>Dothideales</taxon>
        <taxon>Saccotheciaceae</taxon>
        <taxon>Aureobasidium</taxon>
    </lineage>
</organism>
<evidence type="ECO:0000259" key="9">
    <source>
        <dbReference type="Pfam" id="PF01694"/>
    </source>
</evidence>
<feature type="compositionally biased region" description="Basic and acidic residues" evidence="7">
    <location>
        <begin position="249"/>
        <end position="264"/>
    </location>
</feature>
<feature type="compositionally biased region" description="Basic and acidic residues" evidence="7">
    <location>
        <begin position="273"/>
        <end position="288"/>
    </location>
</feature>
<evidence type="ECO:0000256" key="8">
    <source>
        <dbReference type="SAM" id="Phobius"/>
    </source>
</evidence>
<dbReference type="Pfam" id="PF01694">
    <property type="entry name" value="Rhomboid"/>
    <property type="match status" value="1"/>
</dbReference>
<dbReference type="SUPFAM" id="SSF144091">
    <property type="entry name" value="Rhomboid-like"/>
    <property type="match status" value="1"/>
</dbReference>
<keyword evidence="3 8" id="KW-0812">Transmembrane</keyword>
<evidence type="ECO:0000256" key="1">
    <source>
        <dbReference type="ARBA" id="ARBA00004141"/>
    </source>
</evidence>
<dbReference type="Gene3D" id="1.20.1540.10">
    <property type="entry name" value="Rhomboid-like"/>
    <property type="match status" value="1"/>
</dbReference>
<keyword evidence="6 8" id="KW-0472">Membrane</keyword>
<evidence type="ECO:0000313" key="10">
    <source>
        <dbReference type="EMBL" id="KAK6005227.1"/>
    </source>
</evidence>